<dbReference type="EMBL" id="WOWK01000003">
    <property type="protein sequence ID" value="KAF0331607.1"/>
    <property type="molecule type" value="Genomic_DNA"/>
</dbReference>
<accession>A0A8H3WUW3</accession>
<dbReference type="AlphaFoldDB" id="A0A8H3WUW3"/>
<keyword evidence="3" id="KW-1185">Reference proteome</keyword>
<gene>
    <name evidence="2" type="ORF">GQ607_001353</name>
</gene>
<protein>
    <submittedName>
        <fullName evidence="2">Uncharacterized protein</fullName>
    </submittedName>
</protein>
<organism evidence="2 3">
    <name type="scientific">Colletotrichum asianum</name>
    <dbReference type="NCBI Taxonomy" id="702518"/>
    <lineage>
        <taxon>Eukaryota</taxon>
        <taxon>Fungi</taxon>
        <taxon>Dikarya</taxon>
        <taxon>Ascomycota</taxon>
        <taxon>Pezizomycotina</taxon>
        <taxon>Sordariomycetes</taxon>
        <taxon>Hypocreomycetidae</taxon>
        <taxon>Glomerellales</taxon>
        <taxon>Glomerellaceae</taxon>
        <taxon>Colletotrichum</taxon>
        <taxon>Colletotrichum gloeosporioides species complex</taxon>
    </lineage>
</organism>
<feature type="compositionally biased region" description="Basic residues" evidence="1">
    <location>
        <begin position="116"/>
        <end position="127"/>
    </location>
</feature>
<proteinExistence type="predicted"/>
<feature type="region of interest" description="Disordered" evidence="1">
    <location>
        <begin position="85"/>
        <end position="127"/>
    </location>
</feature>
<reference evidence="2 3" key="1">
    <citation type="submission" date="2019-12" db="EMBL/GenBank/DDBJ databases">
        <title>A genome sequence resource for the geographically widespread anthracnose pathogen Colletotrichum asianum.</title>
        <authorList>
            <person name="Meng Y."/>
        </authorList>
    </citation>
    <scope>NUCLEOTIDE SEQUENCE [LARGE SCALE GENOMIC DNA]</scope>
    <source>
        <strain evidence="2 3">ICMP 18580</strain>
    </source>
</reference>
<dbReference type="Proteomes" id="UP000434172">
    <property type="component" value="Unassembled WGS sequence"/>
</dbReference>
<evidence type="ECO:0000313" key="2">
    <source>
        <dbReference type="EMBL" id="KAF0331607.1"/>
    </source>
</evidence>
<comment type="caution">
    <text evidence="2">The sequence shown here is derived from an EMBL/GenBank/DDBJ whole genome shotgun (WGS) entry which is preliminary data.</text>
</comment>
<evidence type="ECO:0000256" key="1">
    <source>
        <dbReference type="SAM" id="MobiDB-lite"/>
    </source>
</evidence>
<sequence>MRLAPCIWANCASANPMACSPPSSHDSALAAPRDERLSLSCRPTRRSRRWQSVSNKILLSQSKLSCTHYEMILQGFRHRLSSSATCQAKKKKNKGREEGRRGDAIAVGIRASSPVKQKRRAQQHSKH</sequence>
<evidence type="ECO:0000313" key="3">
    <source>
        <dbReference type="Proteomes" id="UP000434172"/>
    </source>
</evidence>
<name>A0A8H3WUW3_9PEZI</name>